<name>A0A7H0GRD1_9BACT</name>
<keyword evidence="5" id="KW-1185">Reference proteome</keyword>
<organism evidence="4 5">
    <name type="scientific">Hymenobacter qilianensis</name>
    <dbReference type="NCBI Taxonomy" id="1385715"/>
    <lineage>
        <taxon>Bacteria</taxon>
        <taxon>Pseudomonadati</taxon>
        <taxon>Bacteroidota</taxon>
        <taxon>Cytophagia</taxon>
        <taxon>Cytophagales</taxon>
        <taxon>Hymenobacteraceae</taxon>
        <taxon>Hymenobacter</taxon>
    </lineage>
</organism>
<feature type="chain" id="PRO_5028813969" evidence="2">
    <location>
        <begin position="18"/>
        <end position="146"/>
    </location>
</feature>
<accession>A0A7H0GRD1</accession>
<dbReference type="RefSeq" id="WP_187731158.1">
    <property type="nucleotide sequence ID" value="NZ_BMFN01000001.1"/>
</dbReference>
<dbReference type="KEGG" id="hqi:H9L05_11710"/>
<evidence type="ECO:0000256" key="1">
    <source>
        <dbReference type="ARBA" id="ARBA00022729"/>
    </source>
</evidence>
<evidence type="ECO:0000259" key="3">
    <source>
        <dbReference type="Pfam" id="PF13778"/>
    </source>
</evidence>
<dbReference type="Proteomes" id="UP000516093">
    <property type="component" value="Chromosome"/>
</dbReference>
<feature type="domain" description="DUF4174" evidence="3">
    <location>
        <begin position="34"/>
        <end position="140"/>
    </location>
</feature>
<evidence type="ECO:0000313" key="5">
    <source>
        <dbReference type="Proteomes" id="UP000516093"/>
    </source>
</evidence>
<evidence type="ECO:0000256" key="2">
    <source>
        <dbReference type="SAM" id="SignalP"/>
    </source>
</evidence>
<protein>
    <submittedName>
        <fullName evidence="4">DUF4174 domain-containing protein</fullName>
    </submittedName>
</protein>
<evidence type="ECO:0000313" key="4">
    <source>
        <dbReference type="EMBL" id="QNP50847.1"/>
    </source>
</evidence>
<reference evidence="4 5" key="1">
    <citation type="submission" date="2020-08" db="EMBL/GenBank/DDBJ databases">
        <title>Genome sequence of Hymenobacter qilianensis JCM 19763T.</title>
        <authorList>
            <person name="Hyun D.-W."/>
            <person name="Bae J.-W."/>
        </authorList>
    </citation>
    <scope>NUCLEOTIDE SEQUENCE [LARGE SCALE GENOMIC DNA]</scope>
    <source>
        <strain evidence="4 5">JCM 19763</strain>
    </source>
</reference>
<dbReference type="Pfam" id="PF13778">
    <property type="entry name" value="DUF4174"/>
    <property type="match status" value="1"/>
</dbReference>
<gene>
    <name evidence="4" type="ORF">H9L05_11710</name>
</gene>
<dbReference type="AlphaFoldDB" id="A0A7H0GRD1"/>
<dbReference type="InterPro" id="IPR025232">
    <property type="entry name" value="DUF4174"/>
</dbReference>
<sequence>MLRSFALVLLVSGFALATLAQTPLTKPSLPERIKAQRWQKRVVVLCAPTAESAELKQQKASMAAAQTQVNARDMLILEAIETSLSPSEKQYVRQTLGIKPGGFALVLIGKDGGVKRKETEPIDPKALFETIDAMPMRRQEMREKDR</sequence>
<proteinExistence type="predicted"/>
<dbReference type="EMBL" id="CP060784">
    <property type="protein sequence ID" value="QNP50847.1"/>
    <property type="molecule type" value="Genomic_DNA"/>
</dbReference>
<keyword evidence="1 2" id="KW-0732">Signal</keyword>
<feature type="signal peptide" evidence="2">
    <location>
        <begin position="1"/>
        <end position="17"/>
    </location>
</feature>